<keyword evidence="2" id="KW-1003">Cell membrane</keyword>
<keyword evidence="11" id="KW-1185">Reference proteome</keyword>
<dbReference type="Proteomes" id="UP000253551">
    <property type="component" value="Unassembled WGS sequence"/>
</dbReference>
<dbReference type="EMBL" id="PJQM01000572">
    <property type="protein sequence ID" value="RCI04800.1"/>
    <property type="molecule type" value="Genomic_DNA"/>
</dbReference>
<evidence type="ECO:0000313" key="11">
    <source>
        <dbReference type="Proteomes" id="UP000253551"/>
    </source>
</evidence>
<dbReference type="InterPro" id="IPR046530">
    <property type="entry name" value="BIM1-like_dom"/>
</dbReference>
<comment type="caution">
    <text evidence="10">The sequence shown here is derived from an EMBL/GenBank/DDBJ whole genome shotgun (WGS) entry which is preliminary data.</text>
</comment>
<evidence type="ECO:0000256" key="2">
    <source>
        <dbReference type="ARBA" id="ARBA00022475"/>
    </source>
</evidence>
<dbReference type="CDD" id="cd21176">
    <property type="entry name" value="LPMO_auxiliary-like"/>
    <property type="match status" value="1"/>
</dbReference>
<evidence type="ECO:0000256" key="5">
    <source>
        <dbReference type="ARBA" id="ARBA00023180"/>
    </source>
</evidence>
<dbReference type="GO" id="GO:0005886">
    <property type="term" value="C:plasma membrane"/>
    <property type="evidence" value="ECO:0007669"/>
    <property type="project" value="UniProtKB-SubCell"/>
</dbReference>
<dbReference type="InterPro" id="IPR046936">
    <property type="entry name" value="BIM1-like"/>
</dbReference>
<organism evidence="10 11">
    <name type="scientific">Rhizopus stolonifer</name>
    <name type="common">Rhizopus nigricans</name>
    <dbReference type="NCBI Taxonomy" id="4846"/>
    <lineage>
        <taxon>Eukaryota</taxon>
        <taxon>Fungi</taxon>
        <taxon>Fungi incertae sedis</taxon>
        <taxon>Mucoromycota</taxon>
        <taxon>Mucoromycotina</taxon>
        <taxon>Mucoromycetes</taxon>
        <taxon>Mucorales</taxon>
        <taxon>Mucorineae</taxon>
        <taxon>Rhizopodaceae</taxon>
        <taxon>Rhizopus</taxon>
    </lineage>
</organism>
<comment type="subcellular location">
    <subcellularLocation>
        <location evidence="1">Cell membrane</location>
    </subcellularLocation>
    <subcellularLocation>
        <location evidence="7">Endomembrane system</location>
        <topology evidence="7">Lipid-anchor</topology>
    </subcellularLocation>
</comment>
<name>A0A367KRN7_RHIST</name>
<accession>A0A367KRN7</accession>
<keyword evidence="4" id="KW-0472">Membrane</keyword>
<evidence type="ECO:0000256" key="7">
    <source>
        <dbReference type="ARBA" id="ARBA00037868"/>
    </source>
</evidence>
<keyword evidence="6" id="KW-0449">Lipoprotein</keyword>
<dbReference type="GO" id="GO:0012505">
    <property type="term" value="C:endomembrane system"/>
    <property type="evidence" value="ECO:0007669"/>
    <property type="project" value="UniProtKB-SubCell"/>
</dbReference>
<evidence type="ECO:0000256" key="1">
    <source>
        <dbReference type="ARBA" id="ARBA00004236"/>
    </source>
</evidence>
<evidence type="ECO:0000256" key="8">
    <source>
        <dbReference type="SAM" id="SignalP"/>
    </source>
</evidence>
<dbReference type="PANTHER" id="PTHR34992:SF1">
    <property type="entry name" value="COPPER ACQUISITION FACTOR BIM1-LIKE DOMAIN-CONTAINING PROTEIN"/>
    <property type="match status" value="1"/>
</dbReference>
<evidence type="ECO:0000256" key="3">
    <source>
        <dbReference type="ARBA" id="ARBA00022729"/>
    </source>
</evidence>
<feature type="chain" id="PRO_5016851224" description="Copper acquisition factor BIM1-like domain-containing protein" evidence="8">
    <location>
        <begin position="20"/>
        <end position="141"/>
    </location>
</feature>
<evidence type="ECO:0000259" key="9">
    <source>
        <dbReference type="Pfam" id="PF20238"/>
    </source>
</evidence>
<evidence type="ECO:0000313" key="10">
    <source>
        <dbReference type="EMBL" id="RCI04800.1"/>
    </source>
</evidence>
<evidence type="ECO:0000256" key="6">
    <source>
        <dbReference type="ARBA" id="ARBA00023288"/>
    </source>
</evidence>
<proteinExistence type="predicted"/>
<sequence>MNFFRCYLTLLIFIQFTLAQFRLLFPAPRGNSEVNQLIPPCGAYDITNQSRTQVPLETPFVEIDSELDVYNYSIHAIVGNNPSSADFFGTSSSYISVASGTRDHANASCLQFSFPQNISSGTNATLQVVYNSSNGIYFQVK</sequence>
<dbReference type="AlphaFoldDB" id="A0A367KRN7"/>
<feature type="domain" description="Copper acquisition factor BIM1-like" evidence="9">
    <location>
        <begin position="19"/>
        <end position="138"/>
    </location>
</feature>
<gene>
    <name evidence="10" type="ORF">CU098_012415</name>
</gene>
<keyword evidence="3 8" id="KW-0732">Signal</keyword>
<feature type="signal peptide" evidence="8">
    <location>
        <begin position="1"/>
        <end position="19"/>
    </location>
</feature>
<dbReference type="STRING" id="4846.A0A367KRN7"/>
<reference evidence="10 11" key="1">
    <citation type="journal article" date="2018" name="G3 (Bethesda)">
        <title>Phylogenetic and Phylogenomic Definition of Rhizopus Species.</title>
        <authorList>
            <person name="Gryganskyi A.P."/>
            <person name="Golan J."/>
            <person name="Dolatabadi S."/>
            <person name="Mondo S."/>
            <person name="Robb S."/>
            <person name="Idnurm A."/>
            <person name="Muszewska A."/>
            <person name="Steczkiewicz K."/>
            <person name="Masonjones S."/>
            <person name="Liao H.L."/>
            <person name="Gajdeczka M.T."/>
            <person name="Anike F."/>
            <person name="Vuek A."/>
            <person name="Anishchenko I.M."/>
            <person name="Voigt K."/>
            <person name="de Hoog G.S."/>
            <person name="Smith M.E."/>
            <person name="Heitman J."/>
            <person name="Vilgalys R."/>
            <person name="Stajich J.E."/>
        </authorList>
    </citation>
    <scope>NUCLEOTIDE SEQUENCE [LARGE SCALE GENOMIC DNA]</scope>
    <source>
        <strain evidence="10 11">LSU 92-RS-03</strain>
    </source>
</reference>
<protein>
    <recommendedName>
        <fullName evidence="9">Copper acquisition factor BIM1-like domain-containing protein</fullName>
    </recommendedName>
</protein>
<dbReference type="PANTHER" id="PTHR34992">
    <property type="entry name" value="HYPHAL ANASTAMOSIS-7 PROTEIN"/>
    <property type="match status" value="1"/>
</dbReference>
<dbReference type="Pfam" id="PF20238">
    <property type="entry name" value="BIM1-like_dom"/>
    <property type="match status" value="1"/>
</dbReference>
<dbReference type="OrthoDB" id="2146436at2759"/>
<keyword evidence="5" id="KW-0325">Glycoprotein</keyword>
<evidence type="ECO:0000256" key="4">
    <source>
        <dbReference type="ARBA" id="ARBA00023136"/>
    </source>
</evidence>